<dbReference type="InterPro" id="IPR003959">
    <property type="entry name" value="ATPase_AAA_core"/>
</dbReference>
<dbReference type="GO" id="GO:0004519">
    <property type="term" value="F:endonuclease activity"/>
    <property type="evidence" value="ECO:0007669"/>
    <property type="project" value="UniProtKB-KW"/>
</dbReference>
<dbReference type="SUPFAM" id="SSF52540">
    <property type="entry name" value="P-loop containing nucleoside triphosphate hydrolases"/>
    <property type="match status" value="1"/>
</dbReference>
<proteinExistence type="predicted"/>
<feature type="domain" description="OLD protein-like TOPRIM" evidence="3">
    <location>
        <begin position="409"/>
        <end position="477"/>
    </location>
</feature>
<keyword evidence="4" id="KW-0255">Endonuclease</keyword>
<evidence type="ECO:0000259" key="3">
    <source>
        <dbReference type="Pfam" id="PF20469"/>
    </source>
</evidence>
<evidence type="ECO:0000259" key="2">
    <source>
        <dbReference type="Pfam" id="PF13304"/>
    </source>
</evidence>
<dbReference type="PANTHER" id="PTHR43581">
    <property type="entry name" value="ATP/GTP PHOSPHATASE"/>
    <property type="match status" value="1"/>
</dbReference>
<protein>
    <submittedName>
        <fullName evidence="4">ATP-dependent endonuclease of OLD family</fullName>
    </submittedName>
</protein>
<feature type="domain" description="ATPase AAA-type core" evidence="2">
    <location>
        <begin position="25"/>
        <end position="364"/>
    </location>
</feature>
<dbReference type="RefSeq" id="WP_204918872.1">
    <property type="nucleotide sequence ID" value="NZ_BAAAQP010000003.1"/>
</dbReference>
<evidence type="ECO:0000313" key="5">
    <source>
        <dbReference type="Proteomes" id="UP000704762"/>
    </source>
</evidence>
<dbReference type="Proteomes" id="UP000704762">
    <property type="component" value="Unassembled WGS sequence"/>
</dbReference>
<dbReference type="PANTHER" id="PTHR43581:SF4">
    <property type="entry name" value="ATP_GTP PHOSPHATASE"/>
    <property type="match status" value="1"/>
</dbReference>
<reference evidence="4 5" key="1">
    <citation type="submission" date="2021-01" db="EMBL/GenBank/DDBJ databases">
        <title>Sequencing the genomes of 1000 actinobacteria strains.</title>
        <authorList>
            <person name="Klenk H.-P."/>
        </authorList>
    </citation>
    <scope>NUCLEOTIDE SEQUENCE [LARGE SCALE GENOMIC DNA]</scope>
    <source>
        <strain evidence="4 5">DSM 18662</strain>
    </source>
</reference>
<name>A0ABS2RLI0_9ACTN</name>
<keyword evidence="4" id="KW-0378">Hydrolase</keyword>
<dbReference type="Pfam" id="PF13304">
    <property type="entry name" value="AAA_21"/>
    <property type="match status" value="1"/>
</dbReference>
<feature type="region of interest" description="Disordered" evidence="1">
    <location>
        <begin position="596"/>
        <end position="617"/>
    </location>
</feature>
<organism evidence="4 5">
    <name type="scientific">Microlunatus panaciterrae</name>
    <dbReference type="NCBI Taxonomy" id="400768"/>
    <lineage>
        <taxon>Bacteria</taxon>
        <taxon>Bacillati</taxon>
        <taxon>Actinomycetota</taxon>
        <taxon>Actinomycetes</taxon>
        <taxon>Propionibacteriales</taxon>
        <taxon>Propionibacteriaceae</taxon>
        <taxon>Microlunatus</taxon>
    </lineage>
</organism>
<dbReference type="InterPro" id="IPR051396">
    <property type="entry name" value="Bact_Antivir_Def_Nuclease"/>
</dbReference>
<feature type="compositionally biased region" description="Acidic residues" evidence="1">
    <location>
        <begin position="608"/>
        <end position="617"/>
    </location>
</feature>
<dbReference type="Gene3D" id="3.40.50.300">
    <property type="entry name" value="P-loop containing nucleotide triphosphate hydrolases"/>
    <property type="match status" value="1"/>
</dbReference>
<dbReference type="InterPro" id="IPR027417">
    <property type="entry name" value="P-loop_NTPase"/>
</dbReference>
<accession>A0ABS2RLI0</accession>
<evidence type="ECO:0000256" key="1">
    <source>
        <dbReference type="SAM" id="MobiDB-lite"/>
    </source>
</evidence>
<keyword evidence="5" id="KW-1185">Reference proteome</keyword>
<dbReference type="InterPro" id="IPR034139">
    <property type="entry name" value="TOPRIM_OLD"/>
</dbReference>
<gene>
    <name evidence="4" type="ORF">JOE57_002772</name>
</gene>
<dbReference type="Pfam" id="PF20469">
    <property type="entry name" value="OLD-like_TOPRIM"/>
    <property type="match status" value="1"/>
</dbReference>
<comment type="caution">
    <text evidence="4">The sequence shown here is derived from an EMBL/GenBank/DDBJ whole genome shotgun (WGS) entry which is preliminary data.</text>
</comment>
<keyword evidence="4" id="KW-0540">Nuclease</keyword>
<sequence>MKVRQLEIENFRGVCLGKVVFADNTLLVGGNNVGKSTVCEALDLVLGPERTSRRPVVDEHDFHRSTYVDADKTAIPIVIRAVVVDLPDEARRRFGGHLRRWNDTDRAFVDELDDGAEHADDEGVTWALPVSFRARYDAVEDDFEADTFFEHPLPELDELDDEEAASLGEGRDRFTRAHKRLCGFVYLRALRTGSRALGLQRGSLLDTVLRLSEEGSAEMWMETLRQMRDLDPAIGAIPGLESLLTQIRERAGGFVRLAGNDDATAFFASDLTREHLREVVRLFVATGPSDHAVPFTRQGTGTVNLLVFALLTMIADLKERQSVIFAMEEPEIALPPHTQRRVARFVKKEMGQAIVTSHSPYVIEQFEPDEIVMLSHGSRGVVAGSPIDPAGIKLKSYRSQRRQFSEAILSRGVLVVEGETEASIIPVAAAVLEKSDAGYVHPDPAGVTIFTANGDGDVPRWAPILRALGKVPFGMVDKQTTPYTGGNAVSLKSFEEFWESPVEGIEELIVSQLPTAVLRRFMDKAVQLPDFPAHQAKYDSWVTDADLPEIALKTLEARKGDAYGYAALLIEGCQSRDDLPEFLVAALERINEVLTPAATPTDAHGQPVDDEAADGDE</sequence>
<evidence type="ECO:0000313" key="4">
    <source>
        <dbReference type="EMBL" id="MBM7799851.1"/>
    </source>
</evidence>
<dbReference type="EMBL" id="JAFBCF010000001">
    <property type="protein sequence ID" value="MBM7799851.1"/>
    <property type="molecule type" value="Genomic_DNA"/>
</dbReference>